<organism evidence="2 3">
    <name type="scientific">Tanacetum coccineum</name>
    <dbReference type="NCBI Taxonomy" id="301880"/>
    <lineage>
        <taxon>Eukaryota</taxon>
        <taxon>Viridiplantae</taxon>
        <taxon>Streptophyta</taxon>
        <taxon>Embryophyta</taxon>
        <taxon>Tracheophyta</taxon>
        <taxon>Spermatophyta</taxon>
        <taxon>Magnoliopsida</taxon>
        <taxon>eudicotyledons</taxon>
        <taxon>Gunneridae</taxon>
        <taxon>Pentapetalae</taxon>
        <taxon>asterids</taxon>
        <taxon>campanulids</taxon>
        <taxon>Asterales</taxon>
        <taxon>Asteraceae</taxon>
        <taxon>Asteroideae</taxon>
        <taxon>Anthemideae</taxon>
        <taxon>Anthemidinae</taxon>
        <taxon>Tanacetum</taxon>
    </lineage>
</organism>
<evidence type="ECO:0000313" key="3">
    <source>
        <dbReference type="Proteomes" id="UP001151760"/>
    </source>
</evidence>
<feature type="region of interest" description="Disordered" evidence="1">
    <location>
        <begin position="1"/>
        <end position="39"/>
    </location>
</feature>
<reference evidence="2" key="1">
    <citation type="journal article" date="2022" name="Int. J. Mol. Sci.">
        <title>Draft Genome of Tanacetum Coccineum: Genomic Comparison of Closely Related Tanacetum-Family Plants.</title>
        <authorList>
            <person name="Yamashiro T."/>
            <person name="Shiraishi A."/>
            <person name="Nakayama K."/>
            <person name="Satake H."/>
        </authorList>
    </citation>
    <scope>NUCLEOTIDE SEQUENCE</scope>
</reference>
<dbReference type="EMBL" id="BQNB010019216">
    <property type="protein sequence ID" value="GJT82959.1"/>
    <property type="molecule type" value="Genomic_DNA"/>
</dbReference>
<accession>A0ABQ5H567</accession>
<reference evidence="2" key="2">
    <citation type="submission" date="2022-01" db="EMBL/GenBank/DDBJ databases">
        <authorList>
            <person name="Yamashiro T."/>
            <person name="Shiraishi A."/>
            <person name="Satake H."/>
            <person name="Nakayama K."/>
        </authorList>
    </citation>
    <scope>NUCLEOTIDE SEQUENCE</scope>
</reference>
<gene>
    <name evidence="2" type="ORF">Tco_1057301</name>
</gene>
<dbReference type="Proteomes" id="UP001151760">
    <property type="component" value="Unassembled WGS sequence"/>
</dbReference>
<comment type="caution">
    <text evidence="2">The sequence shown here is derived from an EMBL/GenBank/DDBJ whole genome shotgun (WGS) entry which is preliminary data.</text>
</comment>
<proteinExistence type="predicted"/>
<name>A0ABQ5H567_9ASTR</name>
<evidence type="ECO:0000313" key="2">
    <source>
        <dbReference type="EMBL" id="GJT82959.1"/>
    </source>
</evidence>
<feature type="compositionally biased region" description="Polar residues" evidence="1">
    <location>
        <begin position="7"/>
        <end position="18"/>
    </location>
</feature>
<feature type="non-terminal residue" evidence="2">
    <location>
        <position position="87"/>
    </location>
</feature>
<keyword evidence="3" id="KW-1185">Reference proteome</keyword>
<sequence length="87" mass="9752">MPKARHSVSSSSAHQYGSLSYHGDDNEDNDASRGSTPSPTTYLNVLSLLNYHKYDIPTPSNKTMIFSSSDKPLCSIKRKKCMRKLEE</sequence>
<protein>
    <submittedName>
        <fullName evidence="2">Uncharacterized protein</fullName>
    </submittedName>
</protein>
<evidence type="ECO:0000256" key="1">
    <source>
        <dbReference type="SAM" id="MobiDB-lite"/>
    </source>
</evidence>